<dbReference type="EMBL" id="QGLT01000002">
    <property type="protein sequence ID" value="PXZ00540.1"/>
    <property type="molecule type" value="Genomic_DNA"/>
</dbReference>
<dbReference type="OrthoDB" id="9793726at2"/>
<dbReference type="PANTHER" id="PTHR46401:SF2">
    <property type="entry name" value="GLYCOSYLTRANSFERASE WBBK-RELATED"/>
    <property type="match status" value="1"/>
</dbReference>
<dbReference type="GO" id="GO:0009103">
    <property type="term" value="P:lipopolysaccharide biosynthetic process"/>
    <property type="evidence" value="ECO:0007669"/>
    <property type="project" value="TreeGrafter"/>
</dbReference>
<dbReference type="PANTHER" id="PTHR46401">
    <property type="entry name" value="GLYCOSYLTRANSFERASE WBBK-RELATED"/>
    <property type="match status" value="1"/>
</dbReference>
<evidence type="ECO:0000313" key="4">
    <source>
        <dbReference type="EMBL" id="PXZ00540.1"/>
    </source>
</evidence>
<dbReference type="Proteomes" id="UP000247565">
    <property type="component" value="Unassembled WGS sequence"/>
</dbReference>
<dbReference type="SUPFAM" id="SSF53756">
    <property type="entry name" value="UDP-Glycosyltransferase/glycogen phosphorylase"/>
    <property type="match status" value="1"/>
</dbReference>
<dbReference type="GO" id="GO:0016757">
    <property type="term" value="F:glycosyltransferase activity"/>
    <property type="evidence" value="ECO:0007669"/>
    <property type="project" value="InterPro"/>
</dbReference>
<accession>A0A318MWL5</accession>
<evidence type="ECO:0000259" key="3">
    <source>
        <dbReference type="Pfam" id="PF12000"/>
    </source>
</evidence>
<evidence type="ECO:0000256" key="1">
    <source>
        <dbReference type="ARBA" id="ARBA00022679"/>
    </source>
</evidence>
<dbReference type="Pfam" id="PF12000">
    <property type="entry name" value="Glyco_trans_4_3"/>
    <property type="match status" value="1"/>
</dbReference>
<keyword evidence="1 4" id="KW-0808">Transferase</keyword>
<comment type="caution">
    <text evidence="4">The sequence shown here is derived from an EMBL/GenBank/DDBJ whole genome shotgun (WGS) entry which is preliminary data.</text>
</comment>
<gene>
    <name evidence="4" type="ORF">DK869_03795</name>
</gene>
<proteinExistence type="predicted"/>
<organism evidence="4 5">
    <name type="scientific">Commensalibacter melissae</name>
    <dbReference type="NCBI Taxonomy" id="2070537"/>
    <lineage>
        <taxon>Bacteria</taxon>
        <taxon>Pseudomonadati</taxon>
        <taxon>Pseudomonadota</taxon>
        <taxon>Alphaproteobacteria</taxon>
        <taxon>Acetobacterales</taxon>
        <taxon>Acetobacteraceae</taxon>
    </lineage>
</organism>
<dbReference type="Pfam" id="PF00534">
    <property type="entry name" value="Glycos_transf_1"/>
    <property type="match status" value="1"/>
</dbReference>
<sequence>MKYLFIHQNFPGQYLHIIKYLAGKPDNEIVFVSQVTRRTIGGIRNVFYGKIDSVNELHSSLNELHQAVKRGEEVYQTLKKLKQLGFVPDIIIGHQGWGEMLNVQDIYPDVPILKYCEFYYHSDGLDVKFDPEFLSDELLPSRVRIKNTINLISANNPGWGQTPTLFQWKTYPEWARGQITVLREGVDLKICSPDADIYNHTMKFEDFIIHPKDKLVTYVARGLEPYRGFHILMRSLPKILKERPDAKIVIVGGDQVSYGAALPGKLTWKHYFLQQLGNQLDPTRIYFAGLLSYPVFCKLLKRSDAHVYMTYPFVLSWSLREAMAMGCPIIASDTDPVKEFIVHQKTGILTPFFDKEKLADNVLEVLENKDLSSKIRHFSREEAERSLSMDIYLNNYNTLIDDLINHRTPDLSLGKSPAMIGEEL</sequence>
<reference evidence="4 5" key="1">
    <citation type="submission" date="2018-05" db="EMBL/GenBank/DDBJ databases">
        <title>Reference genomes for bee gut microbiota database.</title>
        <authorList>
            <person name="Ellegaard K.M."/>
        </authorList>
    </citation>
    <scope>NUCLEOTIDE SEQUENCE [LARGE SCALE GENOMIC DNA]</scope>
    <source>
        <strain evidence="4 5">ESL0284</strain>
    </source>
</reference>
<dbReference type="Gene3D" id="3.40.50.2000">
    <property type="entry name" value="Glycogen Phosphorylase B"/>
    <property type="match status" value="1"/>
</dbReference>
<evidence type="ECO:0000313" key="5">
    <source>
        <dbReference type="Proteomes" id="UP000247565"/>
    </source>
</evidence>
<feature type="domain" description="Glycosyl transferase family 1" evidence="2">
    <location>
        <begin position="209"/>
        <end position="380"/>
    </location>
</feature>
<name>A0A318MWL5_9PROT</name>
<evidence type="ECO:0000259" key="2">
    <source>
        <dbReference type="Pfam" id="PF00534"/>
    </source>
</evidence>
<keyword evidence="5" id="KW-1185">Reference proteome</keyword>
<dbReference type="InterPro" id="IPR022623">
    <property type="entry name" value="Glyco_trans_4"/>
</dbReference>
<dbReference type="InterPro" id="IPR001296">
    <property type="entry name" value="Glyco_trans_1"/>
</dbReference>
<protein>
    <submittedName>
        <fullName evidence="4">Glycosyl transferase</fullName>
    </submittedName>
</protein>
<dbReference type="RefSeq" id="WP_110438683.1">
    <property type="nucleotide sequence ID" value="NZ_CP046393.1"/>
</dbReference>
<dbReference type="AlphaFoldDB" id="A0A318MWL5"/>
<feature type="domain" description="Glycosyl transferase family 4" evidence="3">
    <location>
        <begin position="26"/>
        <end position="189"/>
    </location>
</feature>